<dbReference type="Proteomes" id="UP000078561">
    <property type="component" value="Unassembled WGS sequence"/>
</dbReference>
<dbReference type="EMBL" id="LT554349">
    <property type="protein sequence ID" value="SAM04020.1"/>
    <property type="molecule type" value="Genomic_DNA"/>
</dbReference>
<feature type="compositionally biased region" description="Low complexity" evidence="1">
    <location>
        <begin position="1"/>
        <end position="21"/>
    </location>
</feature>
<dbReference type="InParanoid" id="A0A168Q9U4"/>
<organism evidence="2">
    <name type="scientific">Absidia glauca</name>
    <name type="common">Pin mould</name>
    <dbReference type="NCBI Taxonomy" id="4829"/>
    <lineage>
        <taxon>Eukaryota</taxon>
        <taxon>Fungi</taxon>
        <taxon>Fungi incertae sedis</taxon>
        <taxon>Mucoromycota</taxon>
        <taxon>Mucoromycotina</taxon>
        <taxon>Mucoromycetes</taxon>
        <taxon>Mucorales</taxon>
        <taxon>Cunninghamellaceae</taxon>
        <taxon>Absidia</taxon>
    </lineage>
</organism>
<evidence type="ECO:0000256" key="1">
    <source>
        <dbReference type="SAM" id="MobiDB-lite"/>
    </source>
</evidence>
<protein>
    <submittedName>
        <fullName evidence="2">Uncharacterized protein</fullName>
    </submittedName>
</protein>
<feature type="compositionally biased region" description="Polar residues" evidence="1">
    <location>
        <begin position="43"/>
        <end position="63"/>
    </location>
</feature>
<dbReference type="AlphaFoldDB" id="A0A168Q9U4"/>
<evidence type="ECO:0000313" key="3">
    <source>
        <dbReference type="Proteomes" id="UP000078561"/>
    </source>
</evidence>
<keyword evidence="3" id="KW-1185">Reference proteome</keyword>
<dbReference type="OrthoDB" id="2271390at2759"/>
<reference evidence="2" key="1">
    <citation type="submission" date="2016-04" db="EMBL/GenBank/DDBJ databases">
        <authorList>
            <person name="Evans L.H."/>
            <person name="Alamgir A."/>
            <person name="Owens N."/>
            <person name="Weber N.D."/>
            <person name="Virtaneva K."/>
            <person name="Barbian K."/>
            <person name="Babar A."/>
            <person name="Rosenke K."/>
        </authorList>
    </citation>
    <scope>NUCLEOTIDE SEQUENCE [LARGE SCALE GENOMIC DNA]</scope>
    <source>
        <strain evidence="2">CBS 101.48</strain>
    </source>
</reference>
<feature type="compositionally biased region" description="Low complexity" evidence="1">
    <location>
        <begin position="107"/>
        <end position="118"/>
    </location>
</feature>
<feature type="region of interest" description="Disordered" evidence="1">
    <location>
        <begin position="1"/>
        <end position="127"/>
    </location>
</feature>
<feature type="compositionally biased region" description="Polar residues" evidence="1">
    <location>
        <begin position="97"/>
        <end position="106"/>
    </location>
</feature>
<feature type="compositionally biased region" description="Low complexity" evidence="1">
    <location>
        <begin position="79"/>
        <end position="93"/>
    </location>
</feature>
<evidence type="ECO:0000313" key="2">
    <source>
        <dbReference type="EMBL" id="SAM04020.1"/>
    </source>
</evidence>
<name>A0A168Q9U4_ABSGL</name>
<sequence length="231" mass="25937">MDENSSPVSTPGSTHSSPTHHTTYELVSPLQAKTNKTRYEKPSTISSPVRSPLSDKNTSTLISPQYHIKQRPTPPLVTKQSPSVPKQQQQPVKRTTVVISEQPTTKPATVSAASLTSSSPPPPSIDRTTEIRALQQELDDLTSKLKTERQHSVTLAKWEKDMTTLTHEFKEIQLDVDDMVDILVEYDQVESDLINDKQTADEETQKRIDILMNAVPERLYQIEELKQLVGK</sequence>
<gene>
    <name evidence="2" type="primary">ABSGL_09880.1 scaffold 11783</name>
</gene>
<proteinExistence type="predicted"/>
<accession>A0A168Q9U4</accession>